<organism evidence="1 2">
    <name type="scientific">Anopheles farauti</name>
    <dbReference type="NCBI Taxonomy" id="69004"/>
    <lineage>
        <taxon>Eukaryota</taxon>
        <taxon>Metazoa</taxon>
        <taxon>Ecdysozoa</taxon>
        <taxon>Arthropoda</taxon>
        <taxon>Hexapoda</taxon>
        <taxon>Insecta</taxon>
        <taxon>Pterygota</taxon>
        <taxon>Neoptera</taxon>
        <taxon>Endopterygota</taxon>
        <taxon>Diptera</taxon>
        <taxon>Nematocera</taxon>
        <taxon>Culicoidea</taxon>
        <taxon>Culicidae</taxon>
        <taxon>Anophelinae</taxon>
        <taxon>Anopheles</taxon>
    </lineage>
</organism>
<name>A0A182QX15_9DIPT</name>
<reference evidence="2" key="1">
    <citation type="submission" date="2014-01" db="EMBL/GenBank/DDBJ databases">
        <title>The Genome Sequence of Anopheles farauti FAR1 (V2).</title>
        <authorList>
            <consortium name="The Broad Institute Genomics Platform"/>
            <person name="Neafsey D.E."/>
            <person name="Besansky N."/>
            <person name="Howell P."/>
            <person name="Walton C."/>
            <person name="Young S.K."/>
            <person name="Zeng Q."/>
            <person name="Gargeya S."/>
            <person name="Fitzgerald M."/>
            <person name="Haas B."/>
            <person name="Abouelleil A."/>
            <person name="Allen A.W."/>
            <person name="Alvarado L."/>
            <person name="Arachchi H.M."/>
            <person name="Berlin A.M."/>
            <person name="Chapman S.B."/>
            <person name="Gainer-Dewar J."/>
            <person name="Goldberg J."/>
            <person name="Griggs A."/>
            <person name="Gujja S."/>
            <person name="Hansen M."/>
            <person name="Howarth C."/>
            <person name="Imamovic A."/>
            <person name="Ireland A."/>
            <person name="Larimer J."/>
            <person name="McCowan C."/>
            <person name="Murphy C."/>
            <person name="Pearson M."/>
            <person name="Poon T.W."/>
            <person name="Priest M."/>
            <person name="Roberts A."/>
            <person name="Saif S."/>
            <person name="Shea T."/>
            <person name="Sisk P."/>
            <person name="Sykes S."/>
            <person name="Wortman J."/>
            <person name="Nusbaum C."/>
            <person name="Birren B."/>
        </authorList>
    </citation>
    <scope>NUCLEOTIDE SEQUENCE [LARGE SCALE GENOMIC DNA]</scope>
    <source>
        <strain evidence="2">FAR1</strain>
    </source>
</reference>
<sequence>MNSKTDHKDLFYDNITCIFNDQKVITPKLVYKNPIFDSAYDIALMEACFDEAQTPNWFCQLANYIPKIGQRLYATHPRFKDWKQIGV</sequence>
<reference evidence="1" key="2">
    <citation type="submission" date="2020-05" db="UniProtKB">
        <authorList>
            <consortium name="EnsemblMetazoa"/>
        </authorList>
    </citation>
    <scope>IDENTIFICATION</scope>
    <source>
        <strain evidence="1">FAR1</strain>
    </source>
</reference>
<dbReference type="Proteomes" id="UP000075886">
    <property type="component" value="Unassembled WGS sequence"/>
</dbReference>
<evidence type="ECO:0000313" key="1">
    <source>
        <dbReference type="EnsemblMetazoa" id="AFAF018579-PA"/>
    </source>
</evidence>
<dbReference type="EMBL" id="AXCN02000947">
    <property type="status" value="NOT_ANNOTATED_CDS"/>
    <property type="molecule type" value="Genomic_DNA"/>
</dbReference>
<dbReference type="VEuPathDB" id="VectorBase:AFAF018579"/>
<keyword evidence="2" id="KW-1185">Reference proteome</keyword>
<proteinExistence type="predicted"/>
<dbReference type="AlphaFoldDB" id="A0A182QX15"/>
<protein>
    <submittedName>
        <fullName evidence="1">Uncharacterized protein</fullName>
    </submittedName>
</protein>
<dbReference type="STRING" id="69004.A0A182QX15"/>
<accession>A0A182QX15</accession>
<evidence type="ECO:0000313" key="2">
    <source>
        <dbReference type="Proteomes" id="UP000075886"/>
    </source>
</evidence>
<dbReference type="EnsemblMetazoa" id="AFAF018579-RA">
    <property type="protein sequence ID" value="AFAF018579-PA"/>
    <property type="gene ID" value="AFAF018579"/>
</dbReference>